<protein>
    <recommendedName>
        <fullName evidence="6">C3H1-type domain-containing protein</fullName>
    </recommendedName>
</protein>
<dbReference type="AlphaFoldDB" id="A0A6A5YKL2"/>
<name>A0A6A5YKL2_9PLEO</name>
<feature type="compositionally biased region" description="Low complexity" evidence="5">
    <location>
        <begin position="66"/>
        <end position="85"/>
    </location>
</feature>
<evidence type="ECO:0000256" key="3">
    <source>
        <dbReference type="ARBA" id="ARBA00022833"/>
    </source>
</evidence>
<dbReference type="PANTHER" id="PTHR13309">
    <property type="entry name" value="NUCLEAR FRAGILE X MENTAL RETARDATION PROTEIN INTERACTING PROTEIN 1"/>
    <property type="match status" value="1"/>
</dbReference>
<feature type="compositionally biased region" description="Pro residues" evidence="5">
    <location>
        <begin position="1"/>
        <end position="15"/>
    </location>
</feature>
<dbReference type="EMBL" id="ML977360">
    <property type="protein sequence ID" value="KAF2106698.1"/>
    <property type="molecule type" value="Genomic_DNA"/>
</dbReference>
<proteinExistence type="predicted"/>
<dbReference type="InterPro" id="IPR039136">
    <property type="entry name" value="NUFIP1-like"/>
</dbReference>
<feature type="region of interest" description="Disordered" evidence="5">
    <location>
        <begin position="352"/>
        <end position="504"/>
    </location>
</feature>
<dbReference type="SMART" id="SM00356">
    <property type="entry name" value="ZnF_C3H1"/>
    <property type="match status" value="1"/>
</dbReference>
<dbReference type="PROSITE" id="PS50103">
    <property type="entry name" value="ZF_C3H1"/>
    <property type="match status" value="1"/>
</dbReference>
<feature type="compositionally biased region" description="Low complexity" evidence="5">
    <location>
        <begin position="179"/>
        <end position="188"/>
    </location>
</feature>
<keyword evidence="3 4" id="KW-0862">Zinc</keyword>
<feature type="compositionally biased region" description="Low complexity" evidence="5">
    <location>
        <begin position="439"/>
        <end position="453"/>
    </location>
</feature>
<feature type="compositionally biased region" description="Gly residues" evidence="5">
    <location>
        <begin position="42"/>
        <end position="65"/>
    </location>
</feature>
<feature type="compositionally biased region" description="Polar residues" evidence="5">
    <location>
        <begin position="17"/>
        <end position="32"/>
    </location>
</feature>
<feature type="compositionally biased region" description="Acidic residues" evidence="5">
    <location>
        <begin position="454"/>
        <end position="466"/>
    </location>
</feature>
<feature type="compositionally biased region" description="Polar residues" evidence="5">
    <location>
        <begin position="407"/>
        <end position="419"/>
    </location>
</feature>
<dbReference type="GO" id="GO:0008270">
    <property type="term" value="F:zinc ion binding"/>
    <property type="evidence" value="ECO:0007669"/>
    <property type="project" value="UniProtKB-KW"/>
</dbReference>
<evidence type="ECO:0000256" key="4">
    <source>
        <dbReference type="PROSITE-ProRule" id="PRU00723"/>
    </source>
</evidence>
<dbReference type="Gene3D" id="4.10.1000.10">
    <property type="entry name" value="Zinc finger, CCCH-type"/>
    <property type="match status" value="1"/>
</dbReference>
<dbReference type="InterPro" id="IPR000571">
    <property type="entry name" value="Znf_CCCH"/>
</dbReference>
<dbReference type="SUPFAM" id="SSF90229">
    <property type="entry name" value="CCCH zinc finger"/>
    <property type="match status" value="1"/>
</dbReference>
<dbReference type="Proteomes" id="UP000799770">
    <property type="component" value="Unassembled WGS sequence"/>
</dbReference>
<dbReference type="InterPro" id="IPR036855">
    <property type="entry name" value="Znf_CCCH_sf"/>
</dbReference>
<dbReference type="Pfam" id="PF10453">
    <property type="entry name" value="NUFIP1"/>
    <property type="match status" value="1"/>
</dbReference>
<feature type="compositionally biased region" description="Acidic residues" evidence="5">
    <location>
        <begin position="428"/>
        <end position="438"/>
    </location>
</feature>
<evidence type="ECO:0000256" key="2">
    <source>
        <dbReference type="ARBA" id="ARBA00022771"/>
    </source>
</evidence>
<keyword evidence="2 4" id="KW-0863">Zinc-finger</keyword>
<feature type="compositionally biased region" description="Pro residues" evidence="5">
    <location>
        <begin position="475"/>
        <end position="487"/>
    </location>
</feature>
<sequence length="564" mass="60865">MSGFKFPPPPPPPPKASGSSNDAPAYTSSQRGGHNDSRGGRGRGFGGRGGGNNQRGGRGGRGGHQSGSRGSYQQNGSFRGGQQSRGRGGSQHNGPRYQNQQPQQSSPPPSMPANPAGTFVNPPFNNGLHLGAQAQPQADPVAFAQAMAFMATPAGMQAMNAFASQMSNGGVAPQPPPAQMSQSSPRQQHGTKRKWNDRSEPRNDKSQQPQHAPSKPQKAKAAPPPAVPSFGFALPTIPSAKPLATSNKTNQKRKVNLGLTARDKDEVESVPDEELGEEDDEEAALASSMGISGAVFEHDGLKISLQTPAELQAWIRDRRKQFPTRKRIAEKAREVAEQRAKELEFLKKVKGDSGVERKVAQAPPAQKPLKHIERSKEEEGRQRELAQLRQRLHESMLAKNASKEAASAQSTTDGTQSKSIDLGLGYDSETDSDDEDSVLSDSSVVSSDNASAEESSDDSDADSDAAPEEHSSKTAPPPIVQPPPAPLPVQAVEKTPRKNTPKVCHNWEQTGRCKFGRKCRFPHPPKEEPKRRTLYEVMVGKELEERDRETLKAIKWLGQNGYLG</sequence>
<evidence type="ECO:0000256" key="5">
    <source>
        <dbReference type="SAM" id="MobiDB-lite"/>
    </source>
</evidence>
<feature type="compositionally biased region" description="Basic and acidic residues" evidence="5">
    <location>
        <begin position="370"/>
        <end position="396"/>
    </location>
</feature>
<feature type="zinc finger region" description="C3H1-type" evidence="4">
    <location>
        <begin position="498"/>
        <end position="526"/>
    </location>
</feature>
<evidence type="ECO:0000256" key="1">
    <source>
        <dbReference type="ARBA" id="ARBA00022723"/>
    </source>
</evidence>
<feature type="compositionally biased region" description="Basic and acidic residues" evidence="5">
    <location>
        <begin position="194"/>
        <end position="205"/>
    </location>
</feature>
<dbReference type="InterPro" id="IPR019496">
    <property type="entry name" value="NUFIP1_cons_dom"/>
</dbReference>
<keyword evidence="1 4" id="KW-0479">Metal-binding</keyword>
<evidence type="ECO:0000259" key="6">
    <source>
        <dbReference type="PROSITE" id="PS50103"/>
    </source>
</evidence>
<dbReference type="PANTHER" id="PTHR13309:SF0">
    <property type="entry name" value="FMR1-INTERACTING PROTEIN NUFIP1"/>
    <property type="match status" value="1"/>
</dbReference>
<organism evidence="7 8">
    <name type="scientific">Lophiotrema nucula</name>
    <dbReference type="NCBI Taxonomy" id="690887"/>
    <lineage>
        <taxon>Eukaryota</taxon>
        <taxon>Fungi</taxon>
        <taxon>Dikarya</taxon>
        <taxon>Ascomycota</taxon>
        <taxon>Pezizomycotina</taxon>
        <taxon>Dothideomycetes</taxon>
        <taxon>Pleosporomycetidae</taxon>
        <taxon>Pleosporales</taxon>
        <taxon>Lophiotremataceae</taxon>
        <taxon>Lophiotrema</taxon>
    </lineage>
</organism>
<accession>A0A6A5YKL2</accession>
<feature type="compositionally biased region" description="Acidic residues" evidence="5">
    <location>
        <begin position="268"/>
        <end position="283"/>
    </location>
</feature>
<feature type="domain" description="C3H1-type" evidence="6">
    <location>
        <begin position="498"/>
        <end position="526"/>
    </location>
</feature>
<dbReference type="GO" id="GO:0005634">
    <property type="term" value="C:nucleus"/>
    <property type="evidence" value="ECO:0007669"/>
    <property type="project" value="TreeGrafter"/>
</dbReference>
<feature type="region of interest" description="Disordered" evidence="5">
    <location>
        <begin position="1"/>
        <end position="133"/>
    </location>
</feature>
<evidence type="ECO:0000313" key="8">
    <source>
        <dbReference type="Proteomes" id="UP000799770"/>
    </source>
</evidence>
<evidence type="ECO:0000313" key="7">
    <source>
        <dbReference type="EMBL" id="KAF2106698.1"/>
    </source>
</evidence>
<dbReference type="GO" id="GO:0000492">
    <property type="term" value="P:box C/D snoRNP assembly"/>
    <property type="evidence" value="ECO:0007669"/>
    <property type="project" value="TreeGrafter"/>
</dbReference>
<keyword evidence="8" id="KW-1185">Reference proteome</keyword>
<dbReference type="OrthoDB" id="273070at2759"/>
<reference evidence="7" key="1">
    <citation type="journal article" date="2020" name="Stud. Mycol.">
        <title>101 Dothideomycetes genomes: a test case for predicting lifestyles and emergence of pathogens.</title>
        <authorList>
            <person name="Haridas S."/>
            <person name="Albert R."/>
            <person name="Binder M."/>
            <person name="Bloem J."/>
            <person name="Labutti K."/>
            <person name="Salamov A."/>
            <person name="Andreopoulos B."/>
            <person name="Baker S."/>
            <person name="Barry K."/>
            <person name="Bills G."/>
            <person name="Bluhm B."/>
            <person name="Cannon C."/>
            <person name="Castanera R."/>
            <person name="Culley D."/>
            <person name="Daum C."/>
            <person name="Ezra D."/>
            <person name="Gonzalez J."/>
            <person name="Henrissat B."/>
            <person name="Kuo A."/>
            <person name="Liang C."/>
            <person name="Lipzen A."/>
            <person name="Lutzoni F."/>
            <person name="Magnuson J."/>
            <person name="Mondo S."/>
            <person name="Nolan M."/>
            <person name="Ohm R."/>
            <person name="Pangilinan J."/>
            <person name="Park H.-J."/>
            <person name="Ramirez L."/>
            <person name="Alfaro M."/>
            <person name="Sun H."/>
            <person name="Tritt A."/>
            <person name="Yoshinaga Y."/>
            <person name="Zwiers L.-H."/>
            <person name="Turgeon B."/>
            <person name="Goodwin S."/>
            <person name="Spatafora J."/>
            <person name="Crous P."/>
            <person name="Grigoriev I."/>
        </authorList>
    </citation>
    <scope>NUCLEOTIDE SEQUENCE</scope>
    <source>
        <strain evidence="7">CBS 627.86</strain>
    </source>
</reference>
<dbReference type="Pfam" id="PF00642">
    <property type="entry name" value="zf-CCCH"/>
    <property type="match status" value="1"/>
</dbReference>
<gene>
    <name evidence="7" type="ORF">BDV96DRAFT_590721</name>
</gene>
<feature type="region of interest" description="Disordered" evidence="5">
    <location>
        <begin position="166"/>
        <end position="287"/>
    </location>
</feature>
<feature type="compositionally biased region" description="Low complexity" evidence="5">
    <location>
        <begin position="206"/>
        <end position="221"/>
    </location>
</feature>
<dbReference type="GO" id="GO:0003723">
    <property type="term" value="F:RNA binding"/>
    <property type="evidence" value="ECO:0007669"/>
    <property type="project" value="InterPro"/>
</dbReference>